<reference evidence="3" key="1">
    <citation type="journal article" date="2019" name="Sci. Rep.">
        <title>Draft genome of Tanacetum cinerariifolium, the natural source of mosquito coil.</title>
        <authorList>
            <person name="Yamashiro T."/>
            <person name="Shiraishi A."/>
            <person name="Satake H."/>
            <person name="Nakayama K."/>
        </authorList>
    </citation>
    <scope>NUCLEOTIDE SEQUENCE</scope>
</reference>
<feature type="region of interest" description="Disordered" evidence="1">
    <location>
        <begin position="417"/>
        <end position="444"/>
    </location>
</feature>
<dbReference type="Gene3D" id="3.30.420.10">
    <property type="entry name" value="Ribonuclease H-like superfamily/Ribonuclease H"/>
    <property type="match status" value="2"/>
</dbReference>
<dbReference type="CDD" id="cd09272">
    <property type="entry name" value="RNase_HI_RT_Ty1"/>
    <property type="match status" value="1"/>
</dbReference>
<feature type="region of interest" description="Disordered" evidence="1">
    <location>
        <begin position="1"/>
        <end position="97"/>
    </location>
</feature>
<keyword evidence="3" id="KW-0695">RNA-directed DNA polymerase</keyword>
<keyword evidence="3" id="KW-0548">Nucleotidyltransferase</keyword>
<gene>
    <name evidence="3" type="ORF">Tci_018549</name>
</gene>
<evidence type="ECO:0000313" key="3">
    <source>
        <dbReference type="EMBL" id="GEU46571.1"/>
    </source>
</evidence>
<dbReference type="FunFam" id="3.30.70.270:FF:000020">
    <property type="entry name" value="Transposon Tf2-6 polyprotein-like Protein"/>
    <property type="match status" value="1"/>
</dbReference>
<feature type="region of interest" description="Disordered" evidence="1">
    <location>
        <begin position="371"/>
        <end position="390"/>
    </location>
</feature>
<evidence type="ECO:0000256" key="1">
    <source>
        <dbReference type="SAM" id="MobiDB-lite"/>
    </source>
</evidence>
<organism evidence="3">
    <name type="scientific">Tanacetum cinerariifolium</name>
    <name type="common">Dalmatian daisy</name>
    <name type="synonym">Chrysanthemum cinerariifolium</name>
    <dbReference type="NCBI Taxonomy" id="118510"/>
    <lineage>
        <taxon>Eukaryota</taxon>
        <taxon>Viridiplantae</taxon>
        <taxon>Streptophyta</taxon>
        <taxon>Embryophyta</taxon>
        <taxon>Tracheophyta</taxon>
        <taxon>Spermatophyta</taxon>
        <taxon>Magnoliopsida</taxon>
        <taxon>eudicotyledons</taxon>
        <taxon>Gunneridae</taxon>
        <taxon>Pentapetalae</taxon>
        <taxon>asterids</taxon>
        <taxon>campanulids</taxon>
        <taxon>Asterales</taxon>
        <taxon>Asteraceae</taxon>
        <taxon>Asteroideae</taxon>
        <taxon>Anthemideae</taxon>
        <taxon>Anthemidinae</taxon>
        <taxon>Tanacetum</taxon>
    </lineage>
</organism>
<dbReference type="InterPro" id="IPR012337">
    <property type="entry name" value="RNaseH-like_sf"/>
</dbReference>
<accession>A0A6L2KAU0</accession>
<dbReference type="GO" id="GO:0003964">
    <property type="term" value="F:RNA-directed DNA polymerase activity"/>
    <property type="evidence" value="ECO:0007669"/>
    <property type="project" value="UniProtKB-KW"/>
</dbReference>
<name>A0A6L2KAU0_TANCI</name>
<dbReference type="PANTHER" id="PTHR34072">
    <property type="entry name" value="ENZYMATIC POLYPROTEIN-RELATED"/>
    <property type="match status" value="1"/>
</dbReference>
<dbReference type="SUPFAM" id="SSF53098">
    <property type="entry name" value="Ribonuclease H-like"/>
    <property type="match status" value="2"/>
</dbReference>
<feature type="compositionally biased region" description="Basic and acidic residues" evidence="1">
    <location>
        <begin position="46"/>
        <end position="56"/>
    </location>
</feature>
<dbReference type="Pfam" id="PF14244">
    <property type="entry name" value="Retrotran_gag_3"/>
    <property type="match status" value="1"/>
</dbReference>
<keyword evidence="3" id="KW-0808">Transferase</keyword>
<dbReference type="InterPro" id="IPR041577">
    <property type="entry name" value="RT_RNaseH_2"/>
</dbReference>
<dbReference type="InterPro" id="IPR036397">
    <property type="entry name" value="RNaseH_sf"/>
</dbReference>
<dbReference type="InterPro" id="IPR043502">
    <property type="entry name" value="DNA/RNA_pol_sf"/>
</dbReference>
<protein>
    <submittedName>
        <fullName evidence="3">Putative reverse transcriptase domain, ribonuclease H-like domain, aspartic peptidase domain protein</fullName>
    </submittedName>
</protein>
<dbReference type="Gene3D" id="2.40.70.10">
    <property type="entry name" value="Acid Proteases"/>
    <property type="match status" value="1"/>
</dbReference>
<feature type="region of interest" description="Disordered" evidence="1">
    <location>
        <begin position="210"/>
        <end position="235"/>
    </location>
</feature>
<dbReference type="Pfam" id="PF08284">
    <property type="entry name" value="RVP_2"/>
    <property type="match status" value="1"/>
</dbReference>
<evidence type="ECO:0000259" key="2">
    <source>
        <dbReference type="PROSITE" id="PS50994"/>
    </source>
</evidence>
<dbReference type="InterPro" id="IPR001584">
    <property type="entry name" value="Integrase_cat-core"/>
</dbReference>
<comment type="caution">
    <text evidence="3">The sequence shown here is derived from an EMBL/GenBank/DDBJ whole genome shotgun (WGS) entry which is preliminary data.</text>
</comment>
<feature type="domain" description="Integrase catalytic" evidence="2">
    <location>
        <begin position="1168"/>
        <end position="1334"/>
    </location>
</feature>
<feature type="compositionally biased region" description="Polar residues" evidence="1">
    <location>
        <begin position="67"/>
        <end position="78"/>
    </location>
</feature>
<dbReference type="EMBL" id="BKCJ010002144">
    <property type="protein sequence ID" value="GEU46571.1"/>
    <property type="molecule type" value="Genomic_DNA"/>
</dbReference>
<dbReference type="CDD" id="cd00303">
    <property type="entry name" value="retropepsin_like"/>
    <property type="match status" value="1"/>
</dbReference>
<dbReference type="Gene3D" id="3.30.70.270">
    <property type="match status" value="1"/>
</dbReference>
<feature type="region of interest" description="Disordered" evidence="1">
    <location>
        <begin position="144"/>
        <end position="198"/>
    </location>
</feature>
<dbReference type="InterPro" id="IPR029472">
    <property type="entry name" value="Copia-like_N"/>
</dbReference>
<dbReference type="InterPro" id="IPR021109">
    <property type="entry name" value="Peptidase_aspartic_dom_sf"/>
</dbReference>
<sequence length="1466" mass="164890">MTPPATHIDTTPIPIVSSTIPPSPDYTPTSPDYTPASPDYSPAFDTKTDPSKDPSSDHIPPLPATSPFLSSTNDSSGSDIPDTPPSPTHVMVLAPGQPIPHGRPYRYLLNGPVHMMTVRKKVGPSHTHRLVVRHLVDYFSSNHFSSDDSSGNSSSSSSSSSSSETSSDHSSDDISDSSSDHSLPAPSSGMRPSHHLCSLVPSIPRSSPAIIDRPSHDFSSASPSCKRSRSPATSVSLSLPIPGALSYAPTDLLPSPKKIRSFEFATELEVSSEDSFEPYAEINECITYVNALRDRGIDARVVVEVVDQEEIETGARVLEEGAVEVMYETLGDLVQRFHDHTVEIPVYHVQAIEELEQVNMRLRDMMDVASQRVTRSQRRETMTNTQSRATMTREAVNEQIDRRLTGALGARDAAKNLKPLMGNEGNGNEGNRNRGNGNDGNGNGNGNNYNFGGFMTARECTYQDFLKCQPLNFNGIKGVVGLEKNGNKTGGNETTVKAYTIGGGGENPDSNIVTDTRYAVELADGRSSETNVVLRGCTLGLLGHPFDIDLMPIELGSFNVIIGMDWLAKYHALIICDEKVVFKIESIKDWASPKTPTRIHQFLGLSGYYRRFIKGFSKIARPMTKLTQKIVKFDWGEKVEAAFQLLKQKLCNATILALLEESENFVVYCDASHKGLGAVLMQKEKVIVYTSRQLKVHGNNYTTHDLKLELLSDYDCEIRYHLGKANVVADALSRKEKKARKEENFINEDLHGTRLDMSIAYHPQSDGQSERTIQILEDMLRACAAPFEALYGRKCRSPICWAEVEDSQLTGPEIIHETTEKIVQIKSRIQAARNHQKSYADVRWNSRRDLEFTWECEDQMKKNYPHLFPNSAPVADATSDHPGMVLTNTPFNGSNFHGWSRNRKMALGEKLKLGFINGSYTKHGVDDVDVQRWIRRDYMVTFWILNSMVTELSYAFLYAQSVHELWQEIVERYGQHLNGFLTCNSGKMKECTCGMIEKFIERYSNSNLIQFLMNLSDGYESVRSQILAMDPLPTLVYVDDVLITDNSKEEIINLKQAIDKKFTIKDLGLAKYLLGIELCCTPTGCYAFTQIFKGDSVKRKSLTGYCIFLGHFLVSWKTKKQATDSRSSTEAEYRAMAATICELLIATYVSKCLTCAKVKVEYQKPSGLLVQPEILQWKWENITMVFVTKLPKTTTGQNMIWVIIDRLTKSAHFLPMREDVTLKKLTIQYLKEVVSRHGVSVSIIYDRDGRFTSHFWKSLNKSLGTQLDMSTAYHPHTDGQSDRTIQTLEDMLRACVLDFRKGWDRHLPLVEFSYNNSYHTSIKGDPFEALYGRKCRSPICWAEVGDSQLTGPEIIYETTEKIVQIKSRIQAASDRQKSYADKCLADEPLAIPLDEIQVDDKLHFIEEPVEIMDRHVKRLKQSRIPIVKVRWNSMRGLEFTWEREDQMQKKYPHLFTNSTPVAEVAS</sequence>
<dbReference type="PROSITE" id="PS50994">
    <property type="entry name" value="INTEGRASE"/>
    <property type="match status" value="1"/>
</dbReference>
<dbReference type="GO" id="GO:0015074">
    <property type="term" value="P:DNA integration"/>
    <property type="evidence" value="ECO:0007669"/>
    <property type="project" value="InterPro"/>
</dbReference>
<dbReference type="PANTHER" id="PTHR34072:SF52">
    <property type="entry name" value="RIBONUCLEASE H"/>
    <property type="match status" value="1"/>
</dbReference>
<dbReference type="Pfam" id="PF17919">
    <property type="entry name" value="RT_RNaseH_2"/>
    <property type="match status" value="1"/>
</dbReference>
<dbReference type="SUPFAM" id="SSF56672">
    <property type="entry name" value="DNA/RNA polymerases"/>
    <property type="match status" value="1"/>
</dbReference>
<proteinExistence type="predicted"/>
<dbReference type="InterPro" id="IPR043128">
    <property type="entry name" value="Rev_trsase/Diguanyl_cyclase"/>
</dbReference>
<feature type="compositionally biased region" description="Low complexity" evidence="1">
    <location>
        <begin position="10"/>
        <end position="39"/>
    </location>
</feature>
<feature type="compositionally biased region" description="Low complexity" evidence="1">
    <location>
        <begin position="144"/>
        <end position="165"/>
    </location>
</feature>
<dbReference type="GO" id="GO:0003676">
    <property type="term" value="F:nucleic acid binding"/>
    <property type="evidence" value="ECO:0007669"/>
    <property type="project" value="InterPro"/>
</dbReference>